<gene>
    <name evidence="1" type="ORF">GXP67_05570</name>
</gene>
<evidence type="ECO:0000313" key="1">
    <source>
        <dbReference type="EMBL" id="QHT66174.1"/>
    </source>
</evidence>
<sequence length="59" mass="7099">MKKTQILETIQGMPDEFSVDELIERLMVLYKIEEGQRQVQQGKIYTEEEAKKKLEKWLK</sequence>
<accession>A0A6C0GEC4</accession>
<dbReference type="EMBL" id="CP048222">
    <property type="protein sequence ID" value="QHT66174.1"/>
    <property type="molecule type" value="Genomic_DNA"/>
</dbReference>
<reference evidence="1 2" key="1">
    <citation type="submission" date="2020-01" db="EMBL/GenBank/DDBJ databases">
        <authorList>
            <person name="Kim M.K."/>
        </authorList>
    </citation>
    <scope>NUCLEOTIDE SEQUENCE [LARGE SCALE GENOMIC DNA]</scope>
    <source>
        <strain evidence="1 2">172606-1</strain>
    </source>
</reference>
<dbReference type="RefSeq" id="WP_162442244.1">
    <property type="nucleotide sequence ID" value="NZ_CP048222.1"/>
</dbReference>
<organism evidence="1 2">
    <name type="scientific">Rhodocytophaga rosea</name>
    <dbReference type="NCBI Taxonomy" id="2704465"/>
    <lineage>
        <taxon>Bacteria</taxon>
        <taxon>Pseudomonadati</taxon>
        <taxon>Bacteroidota</taxon>
        <taxon>Cytophagia</taxon>
        <taxon>Cytophagales</taxon>
        <taxon>Rhodocytophagaceae</taxon>
        <taxon>Rhodocytophaga</taxon>
    </lineage>
</organism>
<protein>
    <submittedName>
        <fullName evidence="1">Uncharacterized protein</fullName>
    </submittedName>
</protein>
<name>A0A6C0GEC4_9BACT</name>
<dbReference type="AlphaFoldDB" id="A0A6C0GEC4"/>
<evidence type="ECO:0000313" key="2">
    <source>
        <dbReference type="Proteomes" id="UP000480178"/>
    </source>
</evidence>
<dbReference type="Proteomes" id="UP000480178">
    <property type="component" value="Chromosome"/>
</dbReference>
<dbReference type="KEGG" id="rhoz:GXP67_05570"/>
<keyword evidence="2" id="KW-1185">Reference proteome</keyword>
<proteinExistence type="predicted"/>